<evidence type="ECO:0000256" key="8">
    <source>
        <dbReference type="ARBA" id="ARBA00023136"/>
    </source>
</evidence>
<dbReference type="Proteomes" id="UP000664073">
    <property type="component" value="Unassembled WGS sequence"/>
</dbReference>
<keyword evidence="6" id="KW-0812">Transmembrane</keyword>
<evidence type="ECO:0000256" key="2">
    <source>
        <dbReference type="ARBA" id="ARBA00009477"/>
    </source>
</evidence>
<sequence length="482" mass="51735">MTQPALPAPDQPPQDDILPDDTFLRAADDPFAPGDMPLALLEFHSPTAALVNLPPTPAARHIVWIVGGLMACSLLGMTVFPLSRVVSTQGRLVSSQATLLVQPLDTAIIRAITVTAGDVVHKGDVLARLDPTQAGADSANLGAQRAQYQAETNRLKAEATGAQYHPDPNDPASLTEAEAFLRRKAEYDASVGKYANQIASLQSDLLGYQASAALYAARARVMSDVLGMRQQLQKEQVGSRLSTLAARNDLMEVERAQVAARQQADSTRSRLAAQTAERDSYEQNWKAEVYRDLVTAEHRLSEAQAAYSKAVLHDTMVLLRADEDAVVLNLGKVSVGSVVTPAQPVMTLVPTGQGLEIEAVMSGHDVGFVRLGDHALVKFATFPYQQYGGAEATVRTISADAFTPDGTGGAGPGNELTPENAAQAFYRVRLRIDRYTLHGVPGFFHPLPGMVVSADIHVGKRTIMQYLLNAIVPLATTGMREP</sequence>
<evidence type="ECO:0000259" key="10">
    <source>
        <dbReference type="Pfam" id="PF25994"/>
    </source>
</evidence>
<evidence type="ECO:0000313" key="13">
    <source>
        <dbReference type="Proteomes" id="UP000664073"/>
    </source>
</evidence>
<dbReference type="InterPro" id="IPR058982">
    <property type="entry name" value="Beta-barrel_AprE"/>
</dbReference>
<dbReference type="Pfam" id="PF26002">
    <property type="entry name" value="Beta-barrel_AprE"/>
    <property type="match status" value="1"/>
</dbReference>
<reference evidence="12" key="1">
    <citation type="submission" date="2021-03" db="EMBL/GenBank/DDBJ databases">
        <title>The complete genome sequence of Acetobacter sp. TBRC 12339.</title>
        <authorList>
            <person name="Charoenyingcharoen P."/>
            <person name="Yukphan P."/>
        </authorList>
    </citation>
    <scope>NUCLEOTIDE SEQUENCE</scope>
    <source>
        <strain evidence="12">TBRC 12339</strain>
    </source>
</reference>
<name>A0A939HN57_9PROT</name>
<evidence type="ECO:0000259" key="11">
    <source>
        <dbReference type="Pfam" id="PF26002"/>
    </source>
</evidence>
<gene>
    <name evidence="12" type="ORF">J2D77_13085</name>
</gene>
<dbReference type="AlphaFoldDB" id="A0A939HN57"/>
<evidence type="ECO:0000256" key="5">
    <source>
        <dbReference type="ARBA" id="ARBA00022519"/>
    </source>
</evidence>
<dbReference type="NCBIfam" id="TIGR01843">
    <property type="entry name" value="type_I_hlyD"/>
    <property type="match status" value="1"/>
</dbReference>
<protein>
    <recommendedName>
        <fullName evidence="9">Membrane fusion protein (MFP) family protein</fullName>
    </recommendedName>
</protein>
<accession>A0A939HN57</accession>
<dbReference type="RefSeq" id="WP_207846770.1">
    <property type="nucleotide sequence ID" value="NZ_JAFVMH010000007.1"/>
</dbReference>
<evidence type="ECO:0000256" key="7">
    <source>
        <dbReference type="ARBA" id="ARBA00022989"/>
    </source>
</evidence>
<dbReference type="InterPro" id="IPR058781">
    <property type="entry name" value="HH_AprE-like"/>
</dbReference>
<evidence type="ECO:0000313" key="12">
    <source>
        <dbReference type="EMBL" id="MBO1326085.1"/>
    </source>
</evidence>
<feature type="domain" description="AprE-like beta-barrel" evidence="11">
    <location>
        <begin position="355"/>
        <end position="408"/>
    </location>
</feature>
<comment type="subcellular location">
    <subcellularLocation>
        <location evidence="1 9">Cell inner membrane</location>
        <topology evidence="1 9">Single-pass membrane protein</topology>
    </subcellularLocation>
</comment>
<keyword evidence="13" id="KW-1185">Reference proteome</keyword>
<dbReference type="InterPro" id="IPR010129">
    <property type="entry name" value="T1SS_HlyD"/>
</dbReference>
<evidence type="ECO:0000256" key="6">
    <source>
        <dbReference type="ARBA" id="ARBA00022692"/>
    </source>
</evidence>
<dbReference type="GO" id="GO:0005886">
    <property type="term" value="C:plasma membrane"/>
    <property type="evidence" value="ECO:0007669"/>
    <property type="project" value="UniProtKB-SubCell"/>
</dbReference>
<comment type="similarity">
    <text evidence="2 9">Belongs to the membrane fusion protein (MFP) (TC 8.A.1) family.</text>
</comment>
<evidence type="ECO:0000256" key="9">
    <source>
        <dbReference type="RuleBase" id="RU365093"/>
    </source>
</evidence>
<keyword evidence="7" id="KW-1133">Transmembrane helix</keyword>
<organism evidence="12 13">
    <name type="scientific">Acetobacter garciniae</name>
    <dbReference type="NCBI Taxonomy" id="2817435"/>
    <lineage>
        <taxon>Bacteria</taxon>
        <taxon>Pseudomonadati</taxon>
        <taxon>Pseudomonadota</taxon>
        <taxon>Alphaproteobacteria</taxon>
        <taxon>Acetobacterales</taxon>
        <taxon>Acetobacteraceae</taxon>
        <taxon>Acetobacter</taxon>
    </lineage>
</organism>
<dbReference type="Gene3D" id="2.40.50.100">
    <property type="match status" value="1"/>
</dbReference>
<dbReference type="GO" id="GO:0015031">
    <property type="term" value="P:protein transport"/>
    <property type="evidence" value="ECO:0007669"/>
    <property type="project" value="InterPro"/>
</dbReference>
<keyword evidence="5 9" id="KW-0997">Cell inner membrane</keyword>
<keyword evidence="8" id="KW-0472">Membrane</keyword>
<feature type="domain" description="AprE-like long alpha-helical hairpin" evidence="10">
    <location>
        <begin position="135"/>
        <end position="310"/>
    </location>
</feature>
<dbReference type="EMBL" id="JAFVMH010000007">
    <property type="protein sequence ID" value="MBO1326085.1"/>
    <property type="molecule type" value="Genomic_DNA"/>
</dbReference>
<dbReference type="Pfam" id="PF25994">
    <property type="entry name" value="HH_AprE"/>
    <property type="match status" value="1"/>
</dbReference>
<dbReference type="PANTHER" id="PTHR30386">
    <property type="entry name" value="MEMBRANE FUSION SUBUNIT OF EMRAB-TOLC MULTIDRUG EFFLUX PUMP"/>
    <property type="match status" value="1"/>
</dbReference>
<dbReference type="Gene3D" id="2.40.30.170">
    <property type="match status" value="1"/>
</dbReference>
<dbReference type="PRINTS" id="PR01490">
    <property type="entry name" value="RTXTOXIND"/>
</dbReference>
<keyword evidence="3 9" id="KW-0813">Transport</keyword>
<dbReference type="PANTHER" id="PTHR30386:SF26">
    <property type="entry name" value="TRANSPORT PROTEIN COMB"/>
    <property type="match status" value="1"/>
</dbReference>
<keyword evidence="4 9" id="KW-1003">Cell membrane</keyword>
<comment type="caution">
    <text evidence="12">The sequence shown here is derived from an EMBL/GenBank/DDBJ whole genome shotgun (WGS) entry which is preliminary data.</text>
</comment>
<evidence type="ECO:0000256" key="3">
    <source>
        <dbReference type="ARBA" id="ARBA00022448"/>
    </source>
</evidence>
<evidence type="ECO:0000256" key="4">
    <source>
        <dbReference type="ARBA" id="ARBA00022475"/>
    </source>
</evidence>
<dbReference type="SUPFAM" id="SSF111369">
    <property type="entry name" value="HlyD-like secretion proteins"/>
    <property type="match status" value="1"/>
</dbReference>
<proteinExistence type="inferred from homology"/>
<dbReference type="InterPro" id="IPR050739">
    <property type="entry name" value="MFP"/>
</dbReference>
<evidence type="ECO:0000256" key="1">
    <source>
        <dbReference type="ARBA" id="ARBA00004377"/>
    </source>
</evidence>